<reference evidence="19 20" key="3">
    <citation type="submission" date="2018-08" db="EMBL/GenBank/DDBJ databases">
        <title>A genome reference for cultivated species of the human gut microbiota.</title>
        <authorList>
            <person name="Zou Y."/>
            <person name="Xue W."/>
            <person name="Luo G."/>
        </authorList>
    </citation>
    <scope>NUCLEOTIDE SEQUENCE [LARGE SCALE GENOMIC DNA]</scope>
    <source>
        <strain evidence="17 20">AM30-40</strain>
        <strain evidence="16 19">TF05-18</strain>
    </source>
</reference>
<keyword evidence="4" id="KW-0472">Membrane</keyword>
<evidence type="ECO:0000256" key="2">
    <source>
        <dbReference type="ARBA" id="ARBA00007248"/>
    </source>
</evidence>
<keyword evidence="3 8" id="KW-0732">Signal</keyword>
<dbReference type="Proteomes" id="UP000437431">
    <property type="component" value="Unassembled WGS sequence"/>
</dbReference>
<evidence type="ECO:0000256" key="4">
    <source>
        <dbReference type="ARBA" id="ARBA00023136"/>
    </source>
</evidence>
<evidence type="ECO:0000313" key="23">
    <source>
        <dbReference type="Proteomes" id="UP000462015"/>
    </source>
</evidence>
<dbReference type="RefSeq" id="WP_057099094.1">
    <property type="nucleotide sequence ID" value="NZ_BAABZK010000002.1"/>
</dbReference>
<evidence type="ECO:0000313" key="22">
    <source>
        <dbReference type="Proteomes" id="UP000441522"/>
    </source>
</evidence>
<evidence type="ECO:0000256" key="7">
    <source>
        <dbReference type="ARBA" id="ARBA00023288"/>
    </source>
</evidence>
<dbReference type="Pfam" id="PF08842">
    <property type="entry name" value="Mfa2"/>
    <property type="match status" value="1"/>
</dbReference>
<comment type="similarity">
    <text evidence="2">Belongs to the bacteroidetes fimbrillin superfamily. FimB/Mfa2 family.</text>
</comment>
<dbReference type="Proteomes" id="UP000061587">
    <property type="component" value="Chromosome"/>
</dbReference>
<evidence type="ECO:0000313" key="17">
    <source>
        <dbReference type="EMBL" id="RHD73708.1"/>
    </source>
</evidence>
<dbReference type="Proteomes" id="UP000758576">
    <property type="component" value="Unassembled WGS sequence"/>
</dbReference>
<dbReference type="InterPro" id="IPR014941">
    <property type="entry name" value="FimB/Mfa2/Mfa3"/>
</dbReference>
<keyword evidence="6" id="KW-0998">Cell outer membrane</keyword>
<evidence type="ECO:0000256" key="5">
    <source>
        <dbReference type="ARBA" id="ARBA00023139"/>
    </source>
</evidence>
<dbReference type="Proteomes" id="UP000261278">
    <property type="component" value="Unassembled WGS sequence"/>
</dbReference>
<dbReference type="PATRIC" id="fig|821.40.peg.2837"/>
<evidence type="ECO:0000313" key="19">
    <source>
        <dbReference type="Proteomes" id="UP000261278"/>
    </source>
</evidence>
<evidence type="ECO:0000313" key="18">
    <source>
        <dbReference type="Proteomes" id="UP000061587"/>
    </source>
</evidence>
<organism evidence="9 18">
    <name type="scientific">Phocaeicola vulgatus</name>
    <name type="common">Bacteroides vulgatus</name>
    <dbReference type="NCBI Taxonomy" id="821"/>
    <lineage>
        <taxon>Bacteria</taxon>
        <taxon>Pseudomonadati</taxon>
        <taxon>Bacteroidota</taxon>
        <taxon>Bacteroidia</taxon>
        <taxon>Bacteroidales</taxon>
        <taxon>Bacteroidaceae</taxon>
        <taxon>Phocaeicola</taxon>
    </lineage>
</organism>
<evidence type="ECO:0000256" key="1">
    <source>
        <dbReference type="ARBA" id="ARBA00004442"/>
    </source>
</evidence>
<reference evidence="18" key="1">
    <citation type="submission" date="2015-10" db="EMBL/GenBank/DDBJ databases">
        <title>Extensive mobilome-driven genome diversification in gut-associated Bacteroides vulgatus mpk.</title>
        <authorList>
            <person name="Beier S."/>
            <person name="Lange A."/>
            <person name="Huson D.H."/>
            <person name="Frick J.-S."/>
            <person name="Autenrieth I.B."/>
        </authorList>
    </citation>
    <scope>NUCLEOTIDE SEQUENCE [LARGE SCALE GENOMIC DNA]</scope>
    <source>
        <strain evidence="18">mpk</strain>
    </source>
</reference>
<dbReference type="Proteomes" id="UP000736888">
    <property type="component" value="Unassembled WGS sequence"/>
</dbReference>
<evidence type="ECO:0000256" key="8">
    <source>
        <dbReference type="SAM" id="SignalP"/>
    </source>
</evidence>
<dbReference type="Gene3D" id="2.60.40.2100">
    <property type="match status" value="1"/>
</dbReference>
<dbReference type="EMBL" id="QSSN01000002">
    <property type="protein sequence ID" value="RGL88778.1"/>
    <property type="molecule type" value="Genomic_DNA"/>
</dbReference>
<dbReference type="EMBL" id="JAWDHD010000003">
    <property type="protein sequence ID" value="MDU0247380.1"/>
    <property type="molecule type" value="Genomic_DNA"/>
</dbReference>
<keyword evidence="5" id="KW-0564">Palmitate</keyword>
<evidence type="ECO:0000313" key="16">
    <source>
        <dbReference type="EMBL" id="RGL88778.1"/>
    </source>
</evidence>
<evidence type="ECO:0000256" key="6">
    <source>
        <dbReference type="ARBA" id="ARBA00023237"/>
    </source>
</evidence>
<dbReference type="EMBL" id="WCWW01000001">
    <property type="protein sequence ID" value="KAB3860819.1"/>
    <property type="molecule type" value="Genomic_DNA"/>
</dbReference>
<gene>
    <name evidence="9" type="ORF">BvMPK_2366</name>
    <name evidence="17" type="ORF">DW783_18610</name>
    <name evidence="16" type="ORF">DXC44_03545</name>
    <name evidence="10" type="ORF">GAS29_00120</name>
    <name evidence="12" type="ORF">GAY12_01575</name>
    <name evidence="11" type="ORF">GAY79_12120</name>
    <name evidence="14" type="ORF">KSX14_13215</name>
    <name evidence="13" type="ORF">KTG10_04545</name>
    <name evidence="15" type="ORF">RVY68_01385</name>
</gene>
<proteinExistence type="inferred from homology"/>
<dbReference type="Proteomes" id="UP000283429">
    <property type="component" value="Unassembled WGS sequence"/>
</dbReference>
<dbReference type="EMBL" id="JAHOGA010000030">
    <property type="protein sequence ID" value="MBV3489575.1"/>
    <property type="molecule type" value="Genomic_DNA"/>
</dbReference>
<dbReference type="Proteomes" id="UP001181258">
    <property type="component" value="Unassembled WGS sequence"/>
</dbReference>
<dbReference type="EMBL" id="JAHPYS010000006">
    <property type="protein sequence ID" value="MBU9138026.1"/>
    <property type="molecule type" value="Genomic_DNA"/>
</dbReference>
<feature type="signal peptide" evidence="8">
    <location>
        <begin position="1"/>
        <end position="18"/>
    </location>
</feature>
<accession>A0A0P0L9T3</accession>
<sequence length="315" mass="35987">MSKTATILFALCTLFCSACSWVDDDRSDCPTGCWLKLSYTYNMLNVDAVTTQVKDVTLFILDQEGNYIVREEVDSLTFHQNECTIQVPSLPQGDYTFLVWAGLADSLYRHTPTSLTLLRNEAGEQSEKLSSLFHGRLDNVHISGEYQVLALSLTKNTNILSCILQSQSAAPLDTDDFRLELTARNGCMDHRNTPTDSVFTCYLPFMQESANLEDIQVVHAGMNTLRLMENDDTRLRLIYQPSGKEIFDIPLTPYLLLSRNVETTYMPPQEYLDRQDRYNLIFFLSPTEDPQKPYICLQMQVNGWIIRINDAELDK</sequence>
<dbReference type="EMBL" id="WDAY01000025">
    <property type="protein sequence ID" value="KAB6559901.1"/>
    <property type="molecule type" value="Genomic_DNA"/>
</dbReference>
<feature type="chain" id="PRO_5044367509" evidence="8">
    <location>
        <begin position="19"/>
        <end position="315"/>
    </location>
</feature>
<dbReference type="EMBL" id="QSJM01000072">
    <property type="protein sequence ID" value="RHD73708.1"/>
    <property type="molecule type" value="Genomic_DNA"/>
</dbReference>
<evidence type="ECO:0000313" key="13">
    <source>
        <dbReference type="EMBL" id="MBU9138026.1"/>
    </source>
</evidence>
<evidence type="ECO:0000313" key="15">
    <source>
        <dbReference type="EMBL" id="MDU0247380.1"/>
    </source>
</evidence>
<dbReference type="EMBL" id="WDAL01000003">
    <property type="protein sequence ID" value="KAB6640141.1"/>
    <property type="molecule type" value="Genomic_DNA"/>
</dbReference>
<evidence type="ECO:0000313" key="20">
    <source>
        <dbReference type="Proteomes" id="UP000283429"/>
    </source>
</evidence>
<name>A0A0P0L9T3_PHOVU</name>
<reference evidence="9 18" key="2">
    <citation type="journal article" date="2016" name="Genome Biol. Evol.">
        <title>Extensive mobilome-driven genome diversification in mouse gut-associated Bacteroides vulgatus mpk.</title>
        <authorList>
            <person name="Lange A."/>
            <person name="Beier S."/>
            <person name="Steimle A."/>
            <person name="Autenrieth I.B."/>
            <person name="Huson D.H."/>
            <person name="Frick J.S."/>
        </authorList>
    </citation>
    <scope>NUCLEOTIDE SEQUENCE [LARGE SCALE GENOMIC DNA]</scope>
    <source>
        <strain evidence="18">mpk</strain>
        <strain evidence="9">Mpk</strain>
    </source>
</reference>
<dbReference type="AlphaFoldDB" id="A0A0P0L9T3"/>
<reference evidence="21 22" key="4">
    <citation type="journal article" date="2019" name="Nat. Med.">
        <title>A library of human gut bacterial isolates paired with longitudinal multiomics data enables mechanistic microbiome research.</title>
        <authorList>
            <person name="Poyet M."/>
            <person name="Groussin M."/>
            <person name="Gibbons S.M."/>
            <person name="Avila-Pacheco J."/>
            <person name="Jiang X."/>
            <person name="Kearney S.M."/>
            <person name="Perrotta A.R."/>
            <person name="Berdy B."/>
            <person name="Zhao S."/>
            <person name="Lieberman T.D."/>
            <person name="Swanson P.K."/>
            <person name="Smith M."/>
            <person name="Roesemann S."/>
            <person name="Alexander J.E."/>
            <person name="Rich S.A."/>
            <person name="Livny J."/>
            <person name="Vlamakis H."/>
            <person name="Clish C."/>
            <person name="Bullock K."/>
            <person name="Deik A."/>
            <person name="Scott J."/>
            <person name="Pierce K.A."/>
            <person name="Xavier R.J."/>
            <person name="Alm E.J."/>
        </authorList>
    </citation>
    <scope>NUCLEOTIDE SEQUENCE [LARGE SCALE GENOMIC DNA]</scope>
    <source>
        <strain evidence="11 21">BIOML-A111</strain>
        <strain evidence="10 22">BIOML-A5</strain>
        <strain evidence="12 23">BIOML-A98</strain>
    </source>
</reference>
<evidence type="ECO:0000256" key="3">
    <source>
        <dbReference type="ARBA" id="ARBA00022729"/>
    </source>
</evidence>
<evidence type="ECO:0000313" key="21">
    <source>
        <dbReference type="Proteomes" id="UP000437431"/>
    </source>
</evidence>
<dbReference type="GO" id="GO:0009279">
    <property type="term" value="C:cell outer membrane"/>
    <property type="evidence" value="ECO:0007669"/>
    <property type="project" value="UniProtKB-SubCell"/>
</dbReference>
<evidence type="ECO:0000313" key="14">
    <source>
        <dbReference type="EMBL" id="MBV3489575.1"/>
    </source>
</evidence>
<dbReference type="Gene3D" id="2.60.40.2090">
    <property type="match status" value="1"/>
</dbReference>
<dbReference type="Proteomes" id="UP000441522">
    <property type="component" value="Unassembled WGS sequence"/>
</dbReference>
<dbReference type="EMBL" id="CP013020">
    <property type="protein sequence ID" value="ALK84963.1"/>
    <property type="molecule type" value="Genomic_DNA"/>
</dbReference>
<evidence type="ECO:0000313" key="10">
    <source>
        <dbReference type="EMBL" id="KAB3860819.1"/>
    </source>
</evidence>
<comment type="subcellular location">
    <subcellularLocation>
        <location evidence="1">Cell outer membrane</location>
    </subcellularLocation>
</comment>
<evidence type="ECO:0000313" key="11">
    <source>
        <dbReference type="EMBL" id="KAB6559901.1"/>
    </source>
</evidence>
<reference evidence="13" key="5">
    <citation type="submission" date="2021-06" db="EMBL/GenBank/DDBJ databases">
        <title>Collection of gut derived symbiotic bacterial strains cultured from healthy donors.</title>
        <authorList>
            <person name="Lin H."/>
            <person name="Littmann E."/>
            <person name="Pamer E.G."/>
        </authorList>
    </citation>
    <scope>NUCLEOTIDE SEQUENCE</scope>
    <source>
        <strain evidence="14">MSK.19.85</strain>
        <strain evidence="13">MSK.6.33</strain>
    </source>
</reference>
<protein>
    <submittedName>
        <fullName evidence="10">FimB/Mfa2 family fimbrial subunit</fullName>
    </submittedName>
</protein>
<evidence type="ECO:0000313" key="9">
    <source>
        <dbReference type="EMBL" id="ALK84963.1"/>
    </source>
</evidence>
<dbReference type="Proteomes" id="UP000462015">
    <property type="component" value="Unassembled WGS sequence"/>
</dbReference>
<keyword evidence="7" id="KW-0449">Lipoprotein</keyword>
<reference evidence="15" key="6">
    <citation type="submission" date="2023-10" db="EMBL/GenBank/DDBJ databases">
        <title>Genome of potential pathogenic bacteria in Crohn's disease.</title>
        <authorList>
            <person name="Rodriguez-Palacios A."/>
        </authorList>
    </citation>
    <scope>NUCLEOTIDE SEQUENCE</scope>
    <source>
        <strain evidence="15">CavFT-hAR107</strain>
    </source>
</reference>
<evidence type="ECO:0000313" key="12">
    <source>
        <dbReference type="EMBL" id="KAB6640141.1"/>
    </source>
</evidence>